<accession>A0A3A6PSI4</accession>
<comment type="caution">
    <text evidence="2">The sequence shown here is derived from an EMBL/GenBank/DDBJ whole genome shotgun (WGS) entry which is preliminary data.</text>
</comment>
<feature type="transmembrane region" description="Helical" evidence="1">
    <location>
        <begin position="73"/>
        <end position="92"/>
    </location>
</feature>
<keyword evidence="1" id="KW-1133">Transmembrane helix</keyword>
<dbReference type="OrthoDB" id="202944at2157"/>
<keyword evidence="3" id="KW-1185">Reference proteome</keyword>
<evidence type="ECO:0000256" key="1">
    <source>
        <dbReference type="SAM" id="Phobius"/>
    </source>
</evidence>
<gene>
    <name evidence="2" type="ORF">DM826_12600</name>
</gene>
<evidence type="ECO:0000313" key="3">
    <source>
        <dbReference type="Proteomes" id="UP000276588"/>
    </source>
</evidence>
<keyword evidence="1" id="KW-0812">Transmembrane</keyword>
<name>A0A3A6PSI4_9EURY</name>
<dbReference type="AlphaFoldDB" id="A0A3A6PSI4"/>
<protein>
    <submittedName>
        <fullName evidence="2">Uncharacterized protein</fullName>
    </submittedName>
</protein>
<proteinExistence type="predicted"/>
<dbReference type="EMBL" id="QKNY01000018">
    <property type="protein sequence ID" value="RJX42468.1"/>
    <property type="molecule type" value="Genomic_DNA"/>
</dbReference>
<evidence type="ECO:0000313" key="2">
    <source>
        <dbReference type="EMBL" id="RJX42468.1"/>
    </source>
</evidence>
<organism evidence="2 3">
    <name type="scientific">Halonotius aquaticus</name>
    <dbReference type="NCBI Taxonomy" id="2216978"/>
    <lineage>
        <taxon>Archaea</taxon>
        <taxon>Methanobacteriati</taxon>
        <taxon>Methanobacteriota</taxon>
        <taxon>Stenosarchaea group</taxon>
        <taxon>Halobacteria</taxon>
        <taxon>Halobacteriales</taxon>
        <taxon>Haloferacaceae</taxon>
        <taxon>Halonotius</taxon>
    </lineage>
</organism>
<dbReference type="RefSeq" id="WP_120103777.1">
    <property type="nucleotide sequence ID" value="NZ_QKNY01000018.1"/>
</dbReference>
<feature type="transmembrane region" description="Helical" evidence="1">
    <location>
        <begin position="12"/>
        <end position="30"/>
    </location>
</feature>
<reference evidence="2 3" key="1">
    <citation type="submission" date="2018-06" db="EMBL/GenBank/DDBJ databases">
        <title>Halonotius sp. F13-13 a new haloarchaeeon isolated from a solar saltern from Isla Cristina, Huelva, Spain.</title>
        <authorList>
            <person name="Duran-Viseras A."/>
            <person name="Sanchez-Porro C."/>
            <person name="Ventosa A."/>
        </authorList>
    </citation>
    <scope>NUCLEOTIDE SEQUENCE [LARGE SCALE GENOMIC DNA]</scope>
    <source>
        <strain evidence="2 3">F13-13</strain>
    </source>
</reference>
<dbReference type="Proteomes" id="UP000276588">
    <property type="component" value="Unassembled WGS sequence"/>
</dbReference>
<sequence>MIPAELIEQYVSFGIFLVAATLAAVSYLAWRRERDRRMATVTVGYGLFATYGLIVAVEHVVVPTIPYATVELIEHGAAVLILFGLLTFFAAVTRD</sequence>
<keyword evidence="1" id="KW-0472">Membrane</keyword>
<feature type="transmembrane region" description="Helical" evidence="1">
    <location>
        <begin position="42"/>
        <end position="61"/>
    </location>
</feature>